<comment type="similarity">
    <text evidence="3">Belongs to the phenylalanyl-tRNA synthetase beta subunit family. Type 1 subfamily.</text>
</comment>
<dbReference type="GO" id="GO:0005524">
    <property type="term" value="F:ATP binding"/>
    <property type="evidence" value="ECO:0007669"/>
    <property type="project" value="UniProtKB-KW"/>
</dbReference>
<dbReference type="Gene3D" id="2.40.50.140">
    <property type="entry name" value="Nucleic acid-binding proteins"/>
    <property type="match status" value="1"/>
</dbReference>
<dbReference type="InterPro" id="IPR005147">
    <property type="entry name" value="tRNA_synthase_B5-dom"/>
</dbReference>
<dbReference type="Pfam" id="PF17759">
    <property type="entry name" value="tRNA_synthFbeta"/>
    <property type="match status" value="1"/>
</dbReference>
<dbReference type="Pfam" id="PF03147">
    <property type="entry name" value="FDX-ACB"/>
    <property type="match status" value="1"/>
</dbReference>
<dbReference type="InterPro" id="IPR009061">
    <property type="entry name" value="DNA-bd_dom_put_sf"/>
</dbReference>
<reference evidence="22" key="1">
    <citation type="journal article" date="2014" name="Int. J. Syst. Evol. Microbiol.">
        <title>Complete genome sequence of Corynebacterium casei LMG S-19264T (=DSM 44701T), isolated from a smear-ripened cheese.</title>
        <authorList>
            <consortium name="US DOE Joint Genome Institute (JGI-PGF)"/>
            <person name="Walter F."/>
            <person name="Albersmeier A."/>
            <person name="Kalinowski J."/>
            <person name="Ruckert C."/>
        </authorList>
    </citation>
    <scope>NUCLEOTIDE SEQUENCE</scope>
    <source>
        <strain evidence="22">JCM 3091</strain>
    </source>
</reference>
<dbReference type="AlphaFoldDB" id="A0A8J3BSQ2"/>
<evidence type="ECO:0000256" key="12">
    <source>
        <dbReference type="ARBA" id="ARBA00022842"/>
    </source>
</evidence>
<dbReference type="Gene3D" id="3.30.56.10">
    <property type="match status" value="2"/>
</dbReference>
<dbReference type="EMBL" id="BMQC01000010">
    <property type="protein sequence ID" value="GGK34765.1"/>
    <property type="molecule type" value="Genomic_DNA"/>
</dbReference>
<evidence type="ECO:0000259" key="20">
    <source>
        <dbReference type="PROSITE" id="PS51447"/>
    </source>
</evidence>
<dbReference type="InterPro" id="IPR004532">
    <property type="entry name" value="Phe-tRNA-ligase_IIc_bsu_bact"/>
</dbReference>
<evidence type="ECO:0000256" key="5">
    <source>
        <dbReference type="ARBA" id="ARBA00012814"/>
    </source>
</evidence>
<evidence type="ECO:0000256" key="4">
    <source>
        <dbReference type="ARBA" id="ARBA00011209"/>
    </source>
</evidence>
<organism evidence="22 23">
    <name type="scientific">Pilimelia terevasa</name>
    <dbReference type="NCBI Taxonomy" id="53372"/>
    <lineage>
        <taxon>Bacteria</taxon>
        <taxon>Bacillati</taxon>
        <taxon>Actinomycetota</taxon>
        <taxon>Actinomycetes</taxon>
        <taxon>Micromonosporales</taxon>
        <taxon>Micromonosporaceae</taxon>
        <taxon>Pilimelia</taxon>
    </lineage>
</organism>
<comment type="cofactor">
    <cofactor evidence="1">
        <name>Mg(2+)</name>
        <dbReference type="ChEBI" id="CHEBI:18420"/>
    </cofactor>
</comment>
<evidence type="ECO:0000256" key="1">
    <source>
        <dbReference type="ARBA" id="ARBA00001946"/>
    </source>
</evidence>
<evidence type="ECO:0000256" key="14">
    <source>
        <dbReference type="ARBA" id="ARBA00022917"/>
    </source>
</evidence>
<accession>A0A8J3BSQ2</accession>
<dbReference type="PROSITE" id="PS51483">
    <property type="entry name" value="B5"/>
    <property type="match status" value="1"/>
</dbReference>
<reference evidence="22" key="2">
    <citation type="submission" date="2020-09" db="EMBL/GenBank/DDBJ databases">
        <authorList>
            <person name="Sun Q."/>
            <person name="Ohkuma M."/>
        </authorList>
    </citation>
    <scope>NUCLEOTIDE SEQUENCE</scope>
    <source>
        <strain evidence="22">JCM 3091</strain>
    </source>
</reference>
<comment type="caution">
    <text evidence="22">The sequence shown here is derived from an EMBL/GenBank/DDBJ whole genome shotgun (WGS) entry which is preliminary data.</text>
</comment>
<evidence type="ECO:0000256" key="11">
    <source>
        <dbReference type="ARBA" id="ARBA00022840"/>
    </source>
</evidence>
<dbReference type="InterPro" id="IPR020825">
    <property type="entry name" value="Phe-tRNA_synthase-like_B3/B4"/>
</dbReference>
<keyword evidence="12" id="KW-0460">Magnesium</keyword>
<feature type="domain" description="FDX-ACB" evidence="20">
    <location>
        <begin position="711"/>
        <end position="803"/>
    </location>
</feature>
<keyword evidence="10" id="KW-0547">Nucleotide-binding</keyword>
<dbReference type="Proteomes" id="UP000662200">
    <property type="component" value="Unassembled WGS sequence"/>
</dbReference>
<dbReference type="InterPro" id="IPR045864">
    <property type="entry name" value="aa-tRNA-synth_II/BPL/LPL"/>
</dbReference>
<dbReference type="SUPFAM" id="SSF54991">
    <property type="entry name" value="Anticodon-binding domain of PheRS"/>
    <property type="match status" value="1"/>
</dbReference>
<keyword evidence="9" id="KW-0479">Metal-binding</keyword>
<dbReference type="SMART" id="SM00874">
    <property type="entry name" value="B5"/>
    <property type="match status" value="1"/>
</dbReference>
<evidence type="ECO:0000256" key="13">
    <source>
        <dbReference type="ARBA" id="ARBA00022884"/>
    </source>
</evidence>
<dbReference type="GO" id="GO:0006432">
    <property type="term" value="P:phenylalanyl-tRNA aminoacylation"/>
    <property type="evidence" value="ECO:0007669"/>
    <property type="project" value="InterPro"/>
</dbReference>
<dbReference type="InterPro" id="IPR002547">
    <property type="entry name" value="tRNA-bd_dom"/>
</dbReference>
<keyword evidence="23" id="KW-1185">Reference proteome</keyword>
<evidence type="ECO:0000259" key="19">
    <source>
        <dbReference type="PROSITE" id="PS50886"/>
    </source>
</evidence>
<evidence type="ECO:0000256" key="2">
    <source>
        <dbReference type="ARBA" id="ARBA00004496"/>
    </source>
</evidence>
<dbReference type="SUPFAM" id="SSF55681">
    <property type="entry name" value="Class II aaRS and biotin synthetases"/>
    <property type="match status" value="1"/>
</dbReference>
<proteinExistence type="inferred from homology"/>
<evidence type="ECO:0000256" key="9">
    <source>
        <dbReference type="ARBA" id="ARBA00022723"/>
    </source>
</evidence>
<name>A0A8J3BSQ2_9ACTN</name>
<gene>
    <name evidence="22" type="primary">pheT</name>
    <name evidence="22" type="ORF">GCM10010124_29280</name>
</gene>
<dbReference type="EC" id="6.1.1.20" evidence="5"/>
<dbReference type="Gene3D" id="3.50.40.10">
    <property type="entry name" value="Phenylalanyl-trna Synthetase, Chain B, domain 3"/>
    <property type="match status" value="1"/>
</dbReference>
<dbReference type="Gene3D" id="3.30.70.380">
    <property type="entry name" value="Ferrodoxin-fold anticodon-binding domain"/>
    <property type="match status" value="1"/>
</dbReference>
<dbReference type="InterPro" id="IPR036690">
    <property type="entry name" value="Fdx_antiC-bd_sf"/>
</dbReference>
<protein>
    <recommendedName>
        <fullName evidence="6">Phenylalanine--tRNA ligase beta subunit</fullName>
        <ecNumber evidence="5">6.1.1.20</ecNumber>
    </recommendedName>
    <alternativeName>
        <fullName evidence="16">Phenylalanyl-tRNA synthetase beta subunit</fullName>
    </alternativeName>
</protein>
<evidence type="ECO:0000313" key="23">
    <source>
        <dbReference type="Proteomes" id="UP000662200"/>
    </source>
</evidence>
<evidence type="ECO:0000256" key="10">
    <source>
        <dbReference type="ARBA" id="ARBA00022741"/>
    </source>
</evidence>
<dbReference type="Pfam" id="PF03483">
    <property type="entry name" value="B3_4"/>
    <property type="match status" value="1"/>
</dbReference>
<dbReference type="InterPro" id="IPR041616">
    <property type="entry name" value="PheRS_beta_core"/>
</dbReference>
<feature type="domain" description="TRNA-binding" evidence="19">
    <location>
        <begin position="39"/>
        <end position="158"/>
    </location>
</feature>
<dbReference type="SUPFAM" id="SSF46955">
    <property type="entry name" value="Putative DNA-binding domain"/>
    <property type="match status" value="1"/>
</dbReference>
<comment type="subunit">
    <text evidence="4">Tetramer of two alpha and two beta subunits.</text>
</comment>
<dbReference type="PANTHER" id="PTHR10947">
    <property type="entry name" value="PHENYLALANYL-TRNA SYNTHETASE BETA CHAIN AND LEUCINE-RICH REPEAT-CONTAINING PROTEIN 47"/>
    <property type="match status" value="1"/>
</dbReference>
<dbReference type="GO" id="GO:0000049">
    <property type="term" value="F:tRNA binding"/>
    <property type="evidence" value="ECO:0007669"/>
    <property type="project" value="UniProtKB-UniRule"/>
</dbReference>
<dbReference type="SMART" id="SM00873">
    <property type="entry name" value="B3_4"/>
    <property type="match status" value="1"/>
</dbReference>
<evidence type="ECO:0000256" key="15">
    <source>
        <dbReference type="ARBA" id="ARBA00023146"/>
    </source>
</evidence>
<dbReference type="GO" id="GO:0000287">
    <property type="term" value="F:magnesium ion binding"/>
    <property type="evidence" value="ECO:0007669"/>
    <property type="project" value="InterPro"/>
</dbReference>
<dbReference type="SUPFAM" id="SSF50249">
    <property type="entry name" value="Nucleic acid-binding proteins"/>
    <property type="match status" value="1"/>
</dbReference>
<evidence type="ECO:0000256" key="7">
    <source>
        <dbReference type="ARBA" id="ARBA00022555"/>
    </source>
</evidence>
<evidence type="ECO:0000259" key="21">
    <source>
        <dbReference type="PROSITE" id="PS51483"/>
    </source>
</evidence>
<dbReference type="GO" id="GO:0009328">
    <property type="term" value="C:phenylalanine-tRNA ligase complex"/>
    <property type="evidence" value="ECO:0007669"/>
    <property type="project" value="TreeGrafter"/>
</dbReference>
<evidence type="ECO:0000256" key="8">
    <source>
        <dbReference type="ARBA" id="ARBA00022598"/>
    </source>
</evidence>
<comment type="catalytic activity">
    <reaction evidence="17">
        <text>tRNA(Phe) + L-phenylalanine + ATP = L-phenylalanyl-tRNA(Phe) + AMP + diphosphate + H(+)</text>
        <dbReference type="Rhea" id="RHEA:19413"/>
        <dbReference type="Rhea" id="RHEA-COMP:9668"/>
        <dbReference type="Rhea" id="RHEA-COMP:9699"/>
        <dbReference type="ChEBI" id="CHEBI:15378"/>
        <dbReference type="ChEBI" id="CHEBI:30616"/>
        <dbReference type="ChEBI" id="CHEBI:33019"/>
        <dbReference type="ChEBI" id="CHEBI:58095"/>
        <dbReference type="ChEBI" id="CHEBI:78442"/>
        <dbReference type="ChEBI" id="CHEBI:78531"/>
        <dbReference type="ChEBI" id="CHEBI:456215"/>
        <dbReference type="EC" id="6.1.1.20"/>
    </reaction>
</comment>
<evidence type="ECO:0000256" key="3">
    <source>
        <dbReference type="ARBA" id="ARBA00008653"/>
    </source>
</evidence>
<dbReference type="InterPro" id="IPR005146">
    <property type="entry name" value="B3/B4_tRNA-bd"/>
</dbReference>
<evidence type="ECO:0000313" key="22">
    <source>
        <dbReference type="EMBL" id="GGK34765.1"/>
    </source>
</evidence>
<dbReference type="GO" id="GO:0004826">
    <property type="term" value="F:phenylalanine-tRNA ligase activity"/>
    <property type="evidence" value="ECO:0007669"/>
    <property type="project" value="UniProtKB-EC"/>
</dbReference>
<dbReference type="InterPro" id="IPR005121">
    <property type="entry name" value="Fdx_antiC-bd"/>
</dbReference>
<keyword evidence="15" id="KW-0030">Aminoacyl-tRNA synthetase</keyword>
<sequence>MKISLDWVRDYVDLPADLDIKTLAHDLTLKTVEVEAWTNPSERLHQVVVTHVSDVVPLGDKGVRLTCDIGTGTPLSVASRVTDLMPGRVLALALPGARLTPRGGDQFREVAVPQVMGIDSQGVLVCPADLGVQNLFAGGDTALLDAADLDVPAGTALAEAIGYDDWVLEIDNKSLTNRPDLWGHYGIARELAAIYGLSLNPLPTHALPPATDGLLGDFDPALCRRFLAVSFDLDQLGPAPLWMRSRLARIGENPRNLCVDLTNYVMLAVGQPTHVYDADGITTPLGVRAVDAPIKVDLIAGHTRELDPGTPIVTDANGPVAVAGVIGGAASAVTDDSRHFVLEVANFLPQPIRRASQRLGIRTEGSARFEKDLDTPRVDAATGLFLRLLTDTAPDVRLHASQDVAHTTTNPATVATDLNYLSTRIGQPLSAHEVARPLEALGFQVLELDGHLQVTAPTWRSTGDISGPHDIIEEVARIRGYDTIPTAGLAVALRRVRDLNAKPLDRVVREQLARAGLREVVTYPWTSDALLAATGHDKQATVRIEGAPAPDRDSLRPSLIPGLLEAVASNLRYRSEFGVYEVGTVFRTDSATQDGRPAEHLPPTQGHVAAALTGSDGVILFRRAKGILDSLARHAHLTDLDLDLAPGTDTWADQSARLAIMSGRRQVGTLGLLTNRVRRTAGIDVHVAAFEINLGALTAYTTRENAYRQLPEHPDSEFDLSVVVSDTVTWHGIAATTRAVGPPVHSVAYLDEFRGEWVPADHRSLSLRVAIQVPDRTPTADDIGRARQKVLDALATNHGARLRES</sequence>
<dbReference type="PROSITE" id="PS51447">
    <property type="entry name" value="FDX_ACB"/>
    <property type="match status" value="1"/>
</dbReference>
<evidence type="ECO:0000256" key="6">
    <source>
        <dbReference type="ARBA" id="ARBA00017032"/>
    </source>
</evidence>
<evidence type="ECO:0000256" key="16">
    <source>
        <dbReference type="ARBA" id="ARBA00033189"/>
    </source>
</evidence>
<comment type="subcellular location">
    <subcellularLocation>
        <location evidence="2">Cytoplasm</location>
    </subcellularLocation>
</comment>
<dbReference type="SUPFAM" id="SSF56037">
    <property type="entry name" value="PheT/TilS domain"/>
    <property type="match status" value="1"/>
</dbReference>
<dbReference type="Gene3D" id="3.30.930.10">
    <property type="entry name" value="Bira Bifunctional Protein, Domain 2"/>
    <property type="match status" value="1"/>
</dbReference>
<dbReference type="InterPro" id="IPR012340">
    <property type="entry name" value="NA-bd_OB-fold"/>
</dbReference>
<dbReference type="SMART" id="SM00896">
    <property type="entry name" value="FDX-ACB"/>
    <property type="match status" value="1"/>
</dbReference>
<dbReference type="Pfam" id="PF03484">
    <property type="entry name" value="B5"/>
    <property type="match status" value="1"/>
</dbReference>
<keyword evidence="8 22" id="KW-0436">Ligase</keyword>
<keyword evidence="7 18" id="KW-0820">tRNA-binding</keyword>
<dbReference type="InterPro" id="IPR045060">
    <property type="entry name" value="Phe-tRNA-ligase_IIc_bsu"/>
</dbReference>
<keyword evidence="13 18" id="KW-0694">RNA-binding</keyword>
<evidence type="ECO:0000256" key="18">
    <source>
        <dbReference type="PROSITE-ProRule" id="PRU00209"/>
    </source>
</evidence>
<dbReference type="PROSITE" id="PS50886">
    <property type="entry name" value="TRBD"/>
    <property type="match status" value="1"/>
</dbReference>
<dbReference type="PANTHER" id="PTHR10947:SF0">
    <property type="entry name" value="PHENYLALANINE--TRNA LIGASE BETA SUBUNIT"/>
    <property type="match status" value="1"/>
</dbReference>
<evidence type="ECO:0000256" key="17">
    <source>
        <dbReference type="ARBA" id="ARBA00049255"/>
    </source>
</evidence>
<keyword evidence="11" id="KW-0067">ATP-binding</keyword>
<feature type="domain" description="B5" evidence="21">
    <location>
        <begin position="409"/>
        <end position="486"/>
    </location>
</feature>
<keyword evidence="14" id="KW-0648">Protein biosynthesis</keyword>
<dbReference type="NCBIfam" id="TIGR00472">
    <property type="entry name" value="pheT_bact"/>
    <property type="match status" value="1"/>
</dbReference>
<dbReference type="RefSeq" id="WP_189114887.1">
    <property type="nucleotide sequence ID" value="NZ_BMQC01000010.1"/>
</dbReference>